<evidence type="ECO:0000259" key="16">
    <source>
        <dbReference type="Pfam" id="PF17657"/>
    </source>
</evidence>
<dbReference type="GO" id="GO:0003887">
    <property type="term" value="F:DNA-directed DNA polymerase activity"/>
    <property type="evidence" value="ECO:0007669"/>
    <property type="project" value="UniProtKB-KW"/>
</dbReference>
<dbReference type="NCBIfam" id="TIGR00594">
    <property type="entry name" value="polc"/>
    <property type="match status" value="1"/>
</dbReference>
<dbReference type="PANTHER" id="PTHR32294">
    <property type="entry name" value="DNA POLYMERASE III SUBUNIT ALPHA"/>
    <property type="match status" value="1"/>
</dbReference>
<keyword evidence="10" id="KW-0239">DNA-directed DNA polymerase</keyword>
<keyword evidence="9" id="KW-0227">DNA damage</keyword>
<comment type="catalytic activity">
    <reaction evidence="12">
        <text>DNA(n) + a 2'-deoxyribonucleoside 5'-triphosphate = DNA(n+1) + diphosphate</text>
        <dbReference type="Rhea" id="RHEA:22508"/>
        <dbReference type="Rhea" id="RHEA-COMP:17339"/>
        <dbReference type="Rhea" id="RHEA-COMP:17340"/>
        <dbReference type="ChEBI" id="CHEBI:33019"/>
        <dbReference type="ChEBI" id="CHEBI:61560"/>
        <dbReference type="ChEBI" id="CHEBI:173112"/>
        <dbReference type="EC" id="2.7.7.7"/>
    </reaction>
</comment>
<dbReference type="Gene3D" id="3.20.20.140">
    <property type="entry name" value="Metal-dependent hydrolases"/>
    <property type="match status" value="1"/>
</dbReference>
<keyword evidence="6" id="KW-0808">Transferase</keyword>
<keyword evidence="11" id="KW-0234">DNA repair</keyword>
<evidence type="ECO:0000256" key="9">
    <source>
        <dbReference type="ARBA" id="ARBA00022763"/>
    </source>
</evidence>
<dbReference type="InterPro" id="IPR040982">
    <property type="entry name" value="DNA_pol3_finger"/>
</dbReference>
<dbReference type="InterPro" id="IPR041931">
    <property type="entry name" value="DNA_pol3_alpha_thumb_dom"/>
</dbReference>
<evidence type="ECO:0000259" key="13">
    <source>
        <dbReference type="Pfam" id="PF01336"/>
    </source>
</evidence>
<reference evidence="17" key="1">
    <citation type="submission" date="2020-05" db="EMBL/GenBank/DDBJ databases">
        <authorList>
            <person name="Chiriac C."/>
            <person name="Salcher M."/>
            <person name="Ghai R."/>
            <person name="Kavagutti S V."/>
        </authorList>
    </citation>
    <scope>NUCLEOTIDE SEQUENCE</scope>
</reference>
<dbReference type="Gene3D" id="1.10.10.1600">
    <property type="entry name" value="Bacterial DNA polymerase III alpha subunit, thumb domain"/>
    <property type="match status" value="1"/>
</dbReference>
<feature type="domain" description="OB" evidence="13">
    <location>
        <begin position="852"/>
        <end position="924"/>
    </location>
</feature>
<proteinExistence type="inferred from homology"/>
<dbReference type="GO" id="GO:0005737">
    <property type="term" value="C:cytoplasm"/>
    <property type="evidence" value="ECO:0007669"/>
    <property type="project" value="UniProtKB-SubCell"/>
</dbReference>
<keyword evidence="8" id="KW-0235">DNA replication</keyword>
<accession>A0A6J6KST4</accession>
<gene>
    <name evidence="17" type="ORF">UFOPK2237_00601</name>
</gene>
<evidence type="ECO:0000256" key="7">
    <source>
        <dbReference type="ARBA" id="ARBA00022695"/>
    </source>
</evidence>
<dbReference type="InterPro" id="IPR004805">
    <property type="entry name" value="DnaE2/DnaE/PolC"/>
</dbReference>
<dbReference type="PANTHER" id="PTHR32294:SF4">
    <property type="entry name" value="ERROR-PRONE DNA POLYMERASE"/>
    <property type="match status" value="1"/>
</dbReference>
<dbReference type="EC" id="2.7.7.7" evidence="3"/>
<feature type="domain" description="Bacterial DNA polymerase III alpha subunit NTPase" evidence="14">
    <location>
        <begin position="181"/>
        <end position="422"/>
    </location>
</feature>
<evidence type="ECO:0000256" key="5">
    <source>
        <dbReference type="ARBA" id="ARBA00022490"/>
    </source>
</evidence>
<dbReference type="InterPro" id="IPR011708">
    <property type="entry name" value="DNA_pol3_alpha_NTPase_dom"/>
</dbReference>
<evidence type="ECO:0000259" key="14">
    <source>
        <dbReference type="Pfam" id="PF07733"/>
    </source>
</evidence>
<sequence length="999" mass="110784">MRTWQDHGVRTYLEIATHHQNPDGSNLSDTFAARMLQWAIVHRTQAVLTNLVRYRDPKDSRIADVLDASRRQVALSNQPTTSQAFLASSQHMNAIAQRVSSLVGDPRDIGQALLRQTVALGHECVIDPQADLGMNQVYVPELSKLLPGETRSADSILQERCEVSFSNYLTDNSVTRSDDLRATRERLDSELSVIKQMGLAGYVLTVAQVVDMIRAMKVRVAARGSGAGSFINHLLGISGVDPIKHNLLMERFVSTLRPGLPDIDIDVESDRRIEIYQAIFDRFGDQRTTCVSMRETYRVRHAIRDVGAAMGMPPGEINTFAKSFPHIRARHIRSALAELPELRRSGIGVRAARGDLDQFLDLVEGLDGLPRHTALHPCGIVLSDLSLLERTPVQPSAQEFPMSQFDKDDVEHMGLLKLDVLGVRMQSALAYAIDQVYQIQGPDAYGTDSTGKINLESVPRDDPKTFELIQSTKTLGCFQIESPGQRELIGKFAPVSFGDLITDISLFRPGPVKSDMITPFLRARQGWGLTDYMHPDLKEILTETSGVVVFHEQVMRIVSVMTGCSLEAADLIRRRMGDYEQLDEIREWFYKALQSRNYELSVIEQVWDVLRAFASFGFCKAHAAAFALPTYQSAWFKTHHPAAFLAGVLTHDPGMYPKRLIADDARSFGVEILGLDVNASKDTYLVELTNSGSQGIRIPLSEVKGISEQEVADIISAQPYSSLADFVIRSKASRPIVERIILAGGFDVLHDPLVSRRDLLFHEAELSAELKLKRTARSRIGNQISLGMQETVWIPEPTGLPALSLADRVKYEIEVLGIDVSAHVMSFYHQMLTELNAVPADHLLTVRSQSSVLIAGVKVATQTPPIRSGRRVAFITLEDSTGPIDAAFFEEAQDQYAATLFHSWLLLVSGTVRRTGPRGVSILGNGCWELSEVYQHWKRGGIKAVQELIRNVPADQLDPVAPTQIWEHASGFRSSPYADVRPAGSDIARSMRSAAKMAP</sequence>
<name>A0A6J6KST4_9ZZZZ</name>
<dbReference type="Gene3D" id="1.10.150.870">
    <property type="match status" value="1"/>
</dbReference>
<protein>
    <recommendedName>
        <fullName evidence="4">Error-prone DNA polymerase</fullName>
        <ecNumber evidence="3">2.7.7.7</ecNumber>
    </recommendedName>
</protein>
<dbReference type="Pfam" id="PF14579">
    <property type="entry name" value="HHH_6"/>
    <property type="match status" value="1"/>
</dbReference>
<comment type="similarity">
    <text evidence="2">Belongs to the DNA polymerase type-C family. DnaE2 subfamily.</text>
</comment>
<feature type="domain" description="DNA polymerase III alpha subunit finger" evidence="16">
    <location>
        <begin position="450"/>
        <end position="596"/>
    </location>
</feature>
<dbReference type="InterPro" id="IPR004365">
    <property type="entry name" value="NA-bd_OB_tRNA"/>
</dbReference>
<comment type="subcellular location">
    <subcellularLocation>
        <location evidence="1">Cytoplasm</location>
    </subcellularLocation>
</comment>
<dbReference type="GO" id="GO:0008408">
    <property type="term" value="F:3'-5' exonuclease activity"/>
    <property type="evidence" value="ECO:0007669"/>
    <property type="project" value="InterPro"/>
</dbReference>
<dbReference type="EMBL" id="CAEZWI010000057">
    <property type="protein sequence ID" value="CAB4652386.1"/>
    <property type="molecule type" value="Genomic_DNA"/>
</dbReference>
<evidence type="ECO:0000256" key="6">
    <source>
        <dbReference type="ARBA" id="ARBA00022679"/>
    </source>
</evidence>
<dbReference type="Pfam" id="PF07733">
    <property type="entry name" value="DNA_pol3_alpha"/>
    <property type="match status" value="1"/>
</dbReference>
<evidence type="ECO:0000259" key="15">
    <source>
        <dbReference type="Pfam" id="PF14579"/>
    </source>
</evidence>
<dbReference type="GO" id="GO:0003676">
    <property type="term" value="F:nucleic acid binding"/>
    <property type="evidence" value="ECO:0007669"/>
    <property type="project" value="InterPro"/>
</dbReference>
<feature type="domain" description="DNA polymerase helix-hairpin-helix motif" evidence="15">
    <location>
        <begin position="669"/>
        <end position="750"/>
    </location>
</feature>
<evidence type="ECO:0000256" key="8">
    <source>
        <dbReference type="ARBA" id="ARBA00022705"/>
    </source>
</evidence>
<dbReference type="InterPro" id="IPR029460">
    <property type="entry name" value="DNAPol_HHH"/>
</dbReference>
<evidence type="ECO:0000256" key="1">
    <source>
        <dbReference type="ARBA" id="ARBA00004496"/>
    </source>
</evidence>
<dbReference type="GO" id="GO:0006281">
    <property type="term" value="P:DNA repair"/>
    <property type="evidence" value="ECO:0007669"/>
    <property type="project" value="UniProtKB-KW"/>
</dbReference>
<dbReference type="AlphaFoldDB" id="A0A6J6KST4"/>
<evidence type="ECO:0000256" key="10">
    <source>
        <dbReference type="ARBA" id="ARBA00022932"/>
    </source>
</evidence>
<keyword evidence="5" id="KW-0963">Cytoplasm</keyword>
<organism evidence="17">
    <name type="scientific">freshwater metagenome</name>
    <dbReference type="NCBI Taxonomy" id="449393"/>
    <lineage>
        <taxon>unclassified sequences</taxon>
        <taxon>metagenomes</taxon>
        <taxon>ecological metagenomes</taxon>
    </lineage>
</organism>
<evidence type="ECO:0000256" key="2">
    <source>
        <dbReference type="ARBA" id="ARBA00007391"/>
    </source>
</evidence>
<evidence type="ECO:0000256" key="11">
    <source>
        <dbReference type="ARBA" id="ARBA00023204"/>
    </source>
</evidence>
<evidence type="ECO:0000256" key="12">
    <source>
        <dbReference type="ARBA" id="ARBA00049244"/>
    </source>
</evidence>
<evidence type="ECO:0000313" key="17">
    <source>
        <dbReference type="EMBL" id="CAB4652386.1"/>
    </source>
</evidence>
<dbReference type="Pfam" id="PF17657">
    <property type="entry name" value="DNA_pol3_finger"/>
    <property type="match status" value="1"/>
</dbReference>
<dbReference type="Pfam" id="PF01336">
    <property type="entry name" value="tRNA_anti-codon"/>
    <property type="match status" value="1"/>
</dbReference>
<dbReference type="GO" id="GO:0006260">
    <property type="term" value="P:DNA replication"/>
    <property type="evidence" value="ECO:0007669"/>
    <property type="project" value="UniProtKB-KW"/>
</dbReference>
<evidence type="ECO:0000256" key="4">
    <source>
        <dbReference type="ARBA" id="ARBA00017273"/>
    </source>
</evidence>
<keyword evidence="7" id="KW-0548">Nucleotidyltransferase</keyword>
<dbReference type="CDD" id="cd04485">
    <property type="entry name" value="DnaE_OBF"/>
    <property type="match status" value="1"/>
</dbReference>
<evidence type="ECO:0000256" key="3">
    <source>
        <dbReference type="ARBA" id="ARBA00012417"/>
    </source>
</evidence>